<keyword evidence="4" id="KW-1185">Reference proteome</keyword>
<feature type="domain" description="Glucose/Sorbosone dehydrogenase" evidence="2">
    <location>
        <begin position="295"/>
        <end position="631"/>
    </location>
</feature>
<dbReference type="EC" id="1.1.5.-" evidence="3"/>
<dbReference type="InterPro" id="IPR011041">
    <property type="entry name" value="Quinoprot_gluc/sorb_DH_b-prop"/>
</dbReference>
<proteinExistence type="predicted"/>
<dbReference type="OrthoDB" id="9770043at2"/>
<protein>
    <submittedName>
        <fullName evidence="3">Soluble aldose sugar dehydrogenase YliI</fullName>
        <ecNumber evidence="3">1.1.5.-</ecNumber>
    </submittedName>
</protein>
<reference evidence="3 4" key="1">
    <citation type="submission" date="2019-02" db="EMBL/GenBank/DDBJ databases">
        <title>Deep-cultivation of Planctomycetes and their phenomic and genomic characterization uncovers novel biology.</title>
        <authorList>
            <person name="Wiegand S."/>
            <person name="Jogler M."/>
            <person name="Boedeker C."/>
            <person name="Pinto D."/>
            <person name="Vollmers J."/>
            <person name="Rivas-Marin E."/>
            <person name="Kohn T."/>
            <person name="Peeters S.H."/>
            <person name="Heuer A."/>
            <person name="Rast P."/>
            <person name="Oberbeckmann S."/>
            <person name="Bunk B."/>
            <person name="Jeske O."/>
            <person name="Meyerdierks A."/>
            <person name="Storesund J.E."/>
            <person name="Kallscheuer N."/>
            <person name="Luecker S."/>
            <person name="Lage O.M."/>
            <person name="Pohl T."/>
            <person name="Merkel B.J."/>
            <person name="Hornburger P."/>
            <person name="Mueller R.-W."/>
            <person name="Bruemmer F."/>
            <person name="Labrenz M."/>
            <person name="Spormann A.M."/>
            <person name="Op Den Camp H."/>
            <person name="Overmann J."/>
            <person name="Amann R."/>
            <person name="Jetten M.S.M."/>
            <person name="Mascher T."/>
            <person name="Medema M.H."/>
            <person name="Devos D.P."/>
            <person name="Kaster A.-K."/>
            <person name="Ovreas L."/>
            <person name="Rohde M."/>
            <person name="Galperin M.Y."/>
            <person name="Jogler C."/>
        </authorList>
    </citation>
    <scope>NUCLEOTIDE SEQUENCE [LARGE SCALE GENOMIC DNA]</scope>
    <source>
        <strain evidence="3 4">Pan54</strain>
    </source>
</reference>
<dbReference type="GO" id="GO:0016787">
    <property type="term" value="F:hydrolase activity"/>
    <property type="evidence" value="ECO:0007669"/>
    <property type="project" value="InterPro"/>
</dbReference>
<gene>
    <name evidence="3" type="primary">yliI</name>
    <name evidence="3" type="ORF">Pan54_19950</name>
</gene>
<comment type="caution">
    <text evidence="3">The sequence shown here is derived from an EMBL/GenBank/DDBJ whole genome shotgun (WGS) entry which is preliminary data.</text>
</comment>
<dbReference type="PANTHER" id="PTHR19328">
    <property type="entry name" value="HEDGEHOG-INTERACTING PROTEIN"/>
    <property type="match status" value="1"/>
</dbReference>
<dbReference type="InterPro" id="IPR012938">
    <property type="entry name" value="Glc/Sorbosone_DH"/>
</dbReference>
<dbReference type="RefSeq" id="WP_146503277.1">
    <property type="nucleotide sequence ID" value="NZ_SJPG01000001.1"/>
</dbReference>
<dbReference type="GO" id="GO:0016491">
    <property type="term" value="F:oxidoreductase activity"/>
    <property type="evidence" value="ECO:0007669"/>
    <property type="project" value="UniProtKB-KW"/>
</dbReference>
<dbReference type="InterPro" id="IPR011042">
    <property type="entry name" value="6-blade_b-propeller_TolB-like"/>
</dbReference>
<dbReference type="SUPFAM" id="SSF50952">
    <property type="entry name" value="Soluble quinoprotein glucose dehydrogenase"/>
    <property type="match status" value="1"/>
</dbReference>
<dbReference type="Gene3D" id="2.120.10.30">
    <property type="entry name" value="TolB, C-terminal domain"/>
    <property type="match status" value="1"/>
</dbReference>
<evidence type="ECO:0000313" key="3">
    <source>
        <dbReference type="EMBL" id="TWT61260.1"/>
    </source>
</evidence>
<evidence type="ECO:0000313" key="4">
    <source>
        <dbReference type="Proteomes" id="UP000316095"/>
    </source>
</evidence>
<feature type="domain" description="3-keto-alpha-glucoside-1,2-lyase/3-keto-2-hydroxy-glucal hydratase" evidence="1">
    <location>
        <begin position="37"/>
        <end position="246"/>
    </location>
</feature>
<evidence type="ECO:0000259" key="2">
    <source>
        <dbReference type="Pfam" id="PF07995"/>
    </source>
</evidence>
<dbReference type="Gene3D" id="2.60.120.560">
    <property type="entry name" value="Exo-inulinase, domain 1"/>
    <property type="match status" value="1"/>
</dbReference>
<dbReference type="EMBL" id="SJPG01000001">
    <property type="protein sequence ID" value="TWT61260.1"/>
    <property type="molecule type" value="Genomic_DNA"/>
</dbReference>
<keyword evidence="3" id="KW-0560">Oxidoreductase</keyword>
<dbReference type="Proteomes" id="UP000316095">
    <property type="component" value="Unassembled WGS sequence"/>
</dbReference>
<organism evidence="3 4">
    <name type="scientific">Rubinisphaera italica</name>
    <dbReference type="NCBI Taxonomy" id="2527969"/>
    <lineage>
        <taxon>Bacteria</taxon>
        <taxon>Pseudomonadati</taxon>
        <taxon>Planctomycetota</taxon>
        <taxon>Planctomycetia</taxon>
        <taxon>Planctomycetales</taxon>
        <taxon>Planctomycetaceae</taxon>
        <taxon>Rubinisphaera</taxon>
    </lineage>
</organism>
<name>A0A5C5XE20_9PLAN</name>
<dbReference type="InterPro" id="IPR010496">
    <property type="entry name" value="AL/BT2_dom"/>
</dbReference>
<dbReference type="AlphaFoldDB" id="A0A5C5XE20"/>
<sequence>MRFWSCLLSGLVLTTSLATIHAEEKINSLTESEKLAGWELLFDGESKDGWRNYKKETISDGWVVKDGALSRVDKGAGDIITEKQYESFELCLQYNISPEGNSGIMFHVQETEQRPWQTGPEIQVQDNVNGHDPQKAGWLYQLYKPVLPGWMKKVESEAGLDTEKTLDASRPPGEWNELYIRITPGQSEVMMNGVSYYRFQKGSDEWNKLVAASKFSAYEDFGKPTKGHICLQDHNDLVSYRNIKIRDLSKEVPDPVHGKLNVKAVQAFPDLTWENCEPIDEKGKVAGLRPIVITHAGDDSGRMFAATQNGSIHVFPEGAKTKQTIEFIDLADRVAPYKAANEEGFLGLAFHPNYEENGKFYVYYTSLADPHTSVVSQFNVSKDDPNKADPKSEKVIWRLEQPFSNHNGGTIGFGPDGYLYIGLGDGGSGNDPFDNGQNTDTVLGSLLRIDVDNAGKDQPYGIPKDNPFASQKDAKPEIFAYGFRNIWRFSFDRETGDLWVGDVGQNLWEEIDVVEKGGNYGWNRYEGTHVFGNRPLSDADNSIPPVWEYDHQVGKSITSGYVYRGSKVPELQGKFLYADFVTGKLFALDYDVASKKLRGNYSIESNKMPVLTYGEDQDGEVYFSVESADGKGIYKFEATN</sequence>
<dbReference type="Pfam" id="PF06439">
    <property type="entry name" value="3keto-disac_hyd"/>
    <property type="match status" value="1"/>
</dbReference>
<dbReference type="Pfam" id="PF07995">
    <property type="entry name" value="GSDH"/>
    <property type="match status" value="1"/>
</dbReference>
<accession>A0A5C5XE20</accession>
<dbReference type="PANTHER" id="PTHR19328:SF75">
    <property type="entry name" value="ALDOSE SUGAR DEHYDROGENASE YLII"/>
    <property type="match status" value="1"/>
</dbReference>
<evidence type="ECO:0000259" key="1">
    <source>
        <dbReference type="Pfam" id="PF06439"/>
    </source>
</evidence>